<evidence type="ECO:0000313" key="1">
    <source>
        <dbReference type="EMBL" id="SFV71790.1"/>
    </source>
</evidence>
<name>A0A1W1D100_9ZZZZ</name>
<gene>
    <name evidence="1" type="ORF">MNB_SV-13-203</name>
</gene>
<dbReference type="EMBL" id="FPHM01000315">
    <property type="protein sequence ID" value="SFV71790.1"/>
    <property type="molecule type" value="Genomic_DNA"/>
</dbReference>
<dbReference type="AlphaFoldDB" id="A0A1W1D100"/>
<sequence>MRKTNKLTSCESYGKTEDNYSCSIEIIGGGENNCVVGFNTRPVKFTGFAREVSPLEDVSLLLLERL</sequence>
<protein>
    <submittedName>
        <fullName evidence="1">Uncharacterized protein</fullName>
    </submittedName>
</protein>
<organism evidence="1">
    <name type="scientific">hydrothermal vent metagenome</name>
    <dbReference type="NCBI Taxonomy" id="652676"/>
    <lineage>
        <taxon>unclassified sequences</taxon>
        <taxon>metagenomes</taxon>
        <taxon>ecological metagenomes</taxon>
    </lineage>
</organism>
<proteinExistence type="predicted"/>
<reference evidence="1" key="1">
    <citation type="submission" date="2016-10" db="EMBL/GenBank/DDBJ databases">
        <authorList>
            <person name="de Groot N.N."/>
        </authorList>
    </citation>
    <scope>NUCLEOTIDE SEQUENCE</scope>
</reference>
<accession>A0A1W1D100</accession>